<comment type="caution">
    <text evidence="1">The sequence shown here is derived from an EMBL/GenBank/DDBJ whole genome shotgun (WGS) entry which is preliminary data.</text>
</comment>
<dbReference type="EMBL" id="JAASRO010000001">
    <property type="protein sequence ID" value="NIK55027.1"/>
    <property type="molecule type" value="Genomic_DNA"/>
</dbReference>
<name>A0A7X5V6U5_9ACTN</name>
<dbReference type="InterPro" id="IPR019587">
    <property type="entry name" value="Polyketide_cyclase/dehydratase"/>
</dbReference>
<protein>
    <submittedName>
        <fullName evidence="1">Uncharacterized protein YndB with AHSA1/START domain</fullName>
    </submittedName>
</protein>
<dbReference type="Gene3D" id="3.30.530.20">
    <property type="match status" value="1"/>
</dbReference>
<dbReference type="AlphaFoldDB" id="A0A7X5V6U5"/>
<dbReference type="SUPFAM" id="SSF55961">
    <property type="entry name" value="Bet v1-like"/>
    <property type="match status" value="1"/>
</dbReference>
<dbReference type="Pfam" id="PF10604">
    <property type="entry name" value="Polyketide_cyc2"/>
    <property type="match status" value="1"/>
</dbReference>
<proteinExistence type="predicted"/>
<gene>
    <name evidence="1" type="ORF">BJY22_000744</name>
</gene>
<dbReference type="RefSeq" id="WP_167203753.1">
    <property type="nucleotide sequence ID" value="NZ_JAASRO010000001.1"/>
</dbReference>
<reference evidence="1 2" key="1">
    <citation type="submission" date="2020-03" db="EMBL/GenBank/DDBJ databases">
        <title>Sequencing the genomes of 1000 actinobacteria strains.</title>
        <authorList>
            <person name="Klenk H.-P."/>
        </authorList>
    </citation>
    <scope>NUCLEOTIDE SEQUENCE [LARGE SCALE GENOMIC DNA]</scope>
    <source>
        <strain evidence="1 2">DSM 45490</strain>
    </source>
</reference>
<dbReference type="InterPro" id="IPR023393">
    <property type="entry name" value="START-like_dom_sf"/>
</dbReference>
<evidence type="ECO:0000313" key="1">
    <source>
        <dbReference type="EMBL" id="NIK55027.1"/>
    </source>
</evidence>
<keyword evidence="2" id="KW-1185">Reference proteome</keyword>
<organism evidence="1 2">
    <name type="scientific">Kribbella shirazensis</name>
    <dbReference type="NCBI Taxonomy" id="1105143"/>
    <lineage>
        <taxon>Bacteria</taxon>
        <taxon>Bacillati</taxon>
        <taxon>Actinomycetota</taxon>
        <taxon>Actinomycetes</taxon>
        <taxon>Propionibacteriales</taxon>
        <taxon>Kribbellaceae</taxon>
        <taxon>Kribbella</taxon>
    </lineage>
</organism>
<dbReference type="Proteomes" id="UP000555407">
    <property type="component" value="Unassembled WGS sequence"/>
</dbReference>
<evidence type="ECO:0000313" key="2">
    <source>
        <dbReference type="Proteomes" id="UP000555407"/>
    </source>
</evidence>
<accession>A0A7X5V6U5</accession>
<sequence length="142" mass="15461">MRFTNTITIDRPPAAVFAYLADLENLPRWNYAIGETRKITSGPVGVGSRYLQTRTIPAHSEETLEVTEFAPDRGLSLTGTLNSLPARISYALRAEGNATTLTNTIELQPPRHLALVAPIALRPIKSAVAANLAVLQEILERA</sequence>